<dbReference type="EMBL" id="JAATIZ010000004">
    <property type="protein sequence ID" value="NJB65941.1"/>
    <property type="molecule type" value="Genomic_DNA"/>
</dbReference>
<comment type="caution">
    <text evidence="1">The sequence shown here is derived from an EMBL/GenBank/DDBJ whole genome shotgun (WGS) entry which is preliminary data.</text>
</comment>
<keyword evidence="2" id="KW-1185">Reference proteome</keyword>
<dbReference type="Proteomes" id="UP000783934">
    <property type="component" value="Unassembled WGS sequence"/>
</dbReference>
<protein>
    <submittedName>
        <fullName evidence="1">Uncharacterized protein</fullName>
    </submittedName>
</protein>
<evidence type="ECO:0000313" key="2">
    <source>
        <dbReference type="Proteomes" id="UP000783934"/>
    </source>
</evidence>
<proteinExistence type="predicted"/>
<gene>
    <name evidence="1" type="ORF">GGR41_002196</name>
</gene>
<sequence length="35" mass="3844">MPEAHGLNNAKQHPILRLAWALASQAKFFLDAAVN</sequence>
<accession>A0ABX0WT44</accession>
<reference evidence="1 2" key="1">
    <citation type="submission" date="2020-03" db="EMBL/GenBank/DDBJ databases">
        <title>Genomic Encyclopedia of Type Strains, Phase IV (KMG-IV): sequencing the most valuable type-strain genomes for metagenomic binning, comparative biology and taxonomic classification.</title>
        <authorList>
            <person name="Goeker M."/>
        </authorList>
    </citation>
    <scope>NUCLEOTIDE SEQUENCE [LARGE SCALE GENOMIC DNA]</scope>
    <source>
        <strain evidence="1 2">DSM 26613</strain>
    </source>
</reference>
<organism evidence="1 2">
    <name type="scientific">Paenalcaligenes hominis</name>
    <dbReference type="NCBI Taxonomy" id="643674"/>
    <lineage>
        <taxon>Bacteria</taxon>
        <taxon>Pseudomonadati</taxon>
        <taxon>Pseudomonadota</taxon>
        <taxon>Betaproteobacteria</taxon>
        <taxon>Burkholderiales</taxon>
        <taxon>Alcaligenaceae</taxon>
        <taxon>Paenalcaligenes</taxon>
    </lineage>
</organism>
<evidence type="ECO:0000313" key="1">
    <source>
        <dbReference type="EMBL" id="NJB65941.1"/>
    </source>
</evidence>
<name>A0ABX0WT44_9BURK</name>